<comment type="caution">
    <text evidence="7">Lacks conserved residue(s) required for the propagation of feature annotation.</text>
</comment>
<evidence type="ECO:0000256" key="7">
    <source>
        <dbReference type="PROSITE-ProRule" id="PRU00076"/>
    </source>
</evidence>
<dbReference type="Pfam" id="PF00008">
    <property type="entry name" value="EGF"/>
    <property type="match status" value="1"/>
</dbReference>
<dbReference type="CDD" id="cd00112">
    <property type="entry name" value="LDLa"/>
    <property type="match status" value="1"/>
</dbReference>
<dbReference type="CDD" id="cd00637">
    <property type="entry name" value="7tm_classA_rhodopsin-like"/>
    <property type="match status" value="1"/>
</dbReference>
<name>A0A819ECG3_9BILA</name>
<dbReference type="Proteomes" id="UP000663823">
    <property type="component" value="Unassembled WGS sequence"/>
</dbReference>
<accession>A0A819ECG3</accession>
<evidence type="ECO:0000256" key="2">
    <source>
        <dbReference type="ARBA" id="ARBA00022692"/>
    </source>
</evidence>
<comment type="subcellular location">
    <subcellularLocation>
        <location evidence="1">Membrane</location>
        <topology evidence="1">Single-pass membrane protein</topology>
    </subcellularLocation>
</comment>
<evidence type="ECO:0000313" key="13">
    <source>
        <dbReference type="Proteomes" id="UP000663823"/>
    </source>
</evidence>
<keyword evidence="5 9" id="KW-0472">Membrane</keyword>
<dbReference type="Gene3D" id="4.10.400.10">
    <property type="entry name" value="Low-density Lipoprotein Receptor"/>
    <property type="match status" value="2"/>
</dbReference>
<dbReference type="Gene3D" id="2.10.25.10">
    <property type="entry name" value="Laminin"/>
    <property type="match status" value="1"/>
</dbReference>
<dbReference type="InterPro" id="IPR036055">
    <property type="entry name" value="LDL_receptor-like_sf"/>
</dbReference>
<dbReference type="PROSITE" id="PS50068">
    <property type="entry name" value="LDLRA_2"/>
    <property type="match status" value="2"/>
</dbReference>
<evidence type="ECO:0000259" key="11">
    <source>
        <dbReference type="PROSITE" id="PS50262"/>
    </source>
</evidence>
<evidence type="ECO:0000256" key="9">
    <source>
        <dbReference type="SAM" id="Phobius"/>
    </source>
</evidence>
<dbReference type="PANTHER" id="PTHR24270">
    <property type="entry name" value="LOW-DENSITY LIPOPROTEIN RECEPTOR-RELATED"/>
    <property type="match status" value="1"/>
</dbReference>
<dbReference type="PROSITE" id="PS50026">
    <property type="entry name" value="EGF_3"/>
    <property type="match status" value="1"/>
</dbReference>
<evidence type="ECO:0000313" key="12">
    <source>
        <dbReference type="EMBL" id="CAF3848392.1"/>
    </source>
</evidence>
<feature type="transmembrane region" description="Helical" evidence="9">
    <location>
        <begin position="1065"/>
        <end position="1087"/>
    </location>
</feature>
<dbReference type="GO" id="GO:0005886">
    <property type="term" value="C:plasma membrane"/>
    <property type="evidence" value="ECO:0007669"/>
    <property type="project" value="TreeGrafter"/>
</dbReference>
<dbReference type="Gene3D" id="1.20.1070.10">
    <property type="entry name" value="Rhodopsin 7-helix transmembrane proteins"/>
    <property type="match status" value="1"/>
</dbReference>
<dbReference type="InterPro" id="IPR000742">
    <property type="entry name" value="EGF"/>
</dbReference>
<evidence type="ECO:0000259" key="10">
    <source>
        <dbReference type="PROSITE" id="PS50026"/>
    </source>
</evidence>
<protein>
    <submittedName>
        <fullName evidence="12">Uncharacterized protein</fullName>
    </submittedName>
</protein>
<feature type="transmembrane region" description="Helical" evidence="9">
    <location>
        <begin position="965"/>
        <end position="986"/>
    </location>
</feature>
<feature type="transmembrane region" description="Helical" evidence="9">
    <location>
        <begin position="1099"/>
        <end position="1124"/>
    </location>
</feature>
<dbReference type="GO" id="GO:0016192">
    <property type="term" value="P:vesicle-mediated transport"/>
    <property type="evidence" value="ECO:0007669"/>
    <property type="project" value="UniProtKB-ARBA"/>
</dbReference>
<feature type="disulfide bond" evidence="8">
    <location>
        <begin position="472"/>
        <end position="487"/>
    </location>
</feature>
<feature type="domain" description="G-protein coupled receptors family 1 profile" evidence="11">
    <location>
        <begin position="938"/>
        <end position="1117"/>
    </location>
</feature>
<dbReference type="CDD" id="cd00054">
    <property type="entry name" value="EGF_CA"/>
    <property type="match status" value="1"/>
</dbReference>
<dbReference type="SUPFAM" id="SSF57196">
    <property type="entry name" value="EGF/Laminin"/>
    <property type="match status" value="1"/>
</dbReference>
<dbReference type="InterPro" id="IPR002172">
    <property type="entry name" value="LDrepeatLR_classA_rpt"/>
</dbReference>
<dbReference type="InterPro" id="IPR017452">
    <property type="entry name" value="GPCR_Rhodpsn_7TM"/>
</dbReference>
<keyword evidence="7" id="KW-0245">EGF-like domain</keyword>
<dbReference type="AlphaFoldDB" id="A0A819ECG3"/>
<dbReference type="PROSITE" id="PS50262">
    <property type="entry name" value="G_PROTEIN_RECEP_F1_2"/>
    <property type="match status" value="1"/>
</dbReference>
<evidence type="ECO:0000256" key="4">
    <source>
        <dbReference type="ARBA" id="ARBA00022989"/>
    </source>
</evidence>
<dbReference type="InterPro" id="IPR050685">
    <property type="entry name" value="LDLR"/>
</dbReference>
<dbReference type="SMART" id="SM00192">
    <property type="entry name" value="LDLa"/>
    <property type="match status" value="2"/>
</dbReference>
<evidence type="ECO:0000256" key="5">
    <source>
        <dbReference type="ARBA" id="ARBA00023136"/>
    </source>
</evidence>
<feature type="disulfide bond" evidence="7">
    <location>
        <begin position="690"/>
        <end position="699"/>
    </location>
</feature>
<comment type="caution">
    <text evidence="12">The sequence shown here is derived from an EMBL/GenBank/DDBJ whole genome shotgun (WGS) entry which is preliminary data.</text>
</comment>
<dbReference type="EMBL" id="CAJOAX010003334">
    <property type="protein sequence ID" value="CAF3848392.1"/>
    <property type="molecule type" value="Genomic_DNA"/>
</dbReference>
<evidence type="ECO:0000256" key="3">
    <source>
        <dbReference type="ARBA" id="ARBA00022737"/>
    </source>
</evidence>
<feature type="domain" description="EGF-like" evidence="10">
    <location>
        <begin position="659"/>
        <end position="700"/>
    </location>
</feature>
<proteinExistence type="predicted"/>
<gene>
    <name evidence="12" type="ORF">OTI717_LOCUS21019</name>
</gene>
<keyword evidence="4 9" id="KW-1133">Transmembrane helix</keyword>
<dbReference type="SUPFAM" id="SSF57424">
    <property type="entry name" value="LDL receptor-like module"/>
    <property type="match status" value="1"/>
</dbReference>
<organism evidence="12 13">
    <name type="scientific">Rotaria sordida</name>
    <dbReference type="NCBI Taxonomy" id="392033"/>
    <lineage>
        <taxon>Eukaryota</taxon>
        <taxon>Metazoa</taxon>
        <taxon>Spiralia</taxon>
        <taxon>Gnathifera</taxon>
        <taxon>Rotifera</taxon>
        <taxon>Eurotatoria</taxon>
        <taxon>Bdelloidea</taxon>
        <taxon>Philodinida</taxon>
        <taxon>Philodinidae</taxon>
        <taxon>Rotaria</taxon>
    </lineage>
</organism>
<reference evidence="12" key="1">
    <citation type="submission" date="2021-02" db="EMBL/GenBank/DDBJ databases">
        <authorList>
            <person name="Nowell W R."/>
        </authorList>
    </citation>
    <scope>NUCLEOTIDE SEQUENCE</scope>
</reference>
<feature type="transmembrane region" description="Helical" evidence="9">
    <location>
        <begin position="924"/>
        <end position="945"/>
    </location>
</feature>
<keyword evidence="3" id="KW-0677">Repeat</keyword>
<dbReference type="SUPFAM" id="SSF81321">
    <property type="entry name" value="Family A G protein-coupled receptor-like"/>
    <property type="match status" value="1"/>
</dbReference>
<dbReference type="SMART" id="SM00181">
    <property type="entry name" value="EGF"/>
    <property type="match status" value="2"/>
</dbReference>
<keyword evidence="6 7" id="KW-1015">Disulfide bond</keyword>
<feature type="disulfide bond" evidence="8">
    <location>
        <begin position="197"/>
        <end position="209"/>
    </location>
</feature>
<keyword evidence="2 9" id="KW-0812">Transmembrane</keyword>
<dbReference type="PANTHER" id="PTHR24270:SF62">
    <property type="entry name" value="LOW-DENSITY LIPOPROTEIN RECEPTOR-RELATED PROTEIN 2"/>
    <property type="match status" value="1"/>
</dbReference>
<evidence type="ECO:0000256" key="1">
    <source>
        <dbReference type="ARBA" id="ARBA00004167"/>
    </source>
</evidence>
<feature type="transmembrane region" description="Helical" evidence="9">
    <location>
        <begin position="1015"/>
        <end position="1037"/>
    </location>
</feature>
<sequence length="1135" mass="132535">MKINSLQYDCLNYYYIYHKEVAYQGLLDMIDEVIPYCFRPANNFNESFEDVVNPLSQKLSFEELRLANITSQQLLSWSIAIDVAERYQFYLNEPKFLLNEHVYNCTEPWFGLRCQYSFEFGESMFFNQIVKDECLGRKPYSESSDIMVQMPCYIFLKCHRNGQFWWLDWREVCDGNADCYDEGLDEESCFDMELNECKEDEYRCHNGLCISNDLWEEGKGDADCLDRSDEVLDASYIELCFQDPTFRCEEHSCRPNADKFPCGDGQCVPKFKTCPNGRHVLLIESMTAKGHLTNECWTAMVCLTKLVEQVNGTLCERWIMNNLAYEFLKQCDYFFQFPIIPIHSAHIRFFYENRHLKPTLKQFFIPDYICYDQQLCDSIIPQLVHENLTCLQNHTLLLELDRIQNGTYACVSPINYTVICLSAEQVNDGKEVDCLGAADEQQECRWEYPTREFSLWFRCSNNDVCLQSSKLCDNNLNCPLGDDEHFCNNLTIRCDKGSVHNRSEIEKVLCGLSEAENDRIEYFSVHTSSNYPSSEENIFDETIHWPIERHPLVNINASRVKDNLWAWYCNRGLIIHTLIENNSCDKTCMCPPSYYGHLCQYQNQRISLTLRLSSIDTHATYAFVIMLIDDNDEEQKIDAYDQFVYIAKQSYKFGSQCLLTSTCPINACQNNGKCIPADVTIPQSDYTCICPDRFFGRNCEKSKFRLDVSLDAIHIPSYLVAYFFTLSNKSEPIKTIILRKLSLFQHIVTFHIMIPFHIVIIKAIDKYYVAVLQQSPKTYISTLISSKQECIPIEQLFNSTVLTMVQYQRIVFYYDLCRRRFDLTCFIDEFYICLCTNDHHANCMEFNHDRNFQCILNNHCANGAQCLQDHPICPSTRICICANCFFGNKCQFYAKGLGSTLDEILGYEFKHNTVLSKQSYRIKVSVVITMLIFVIGNWLNACVAIERTVSVFQGICFNKNKSKQIAYYIIILLFLIIFCLSITQLVKLHVFEDKIEERSWCVVTYSSWLQIYSSIWIFFHYFAPLFINLLSALLIIIKTTHQRVGTQTSLSFLILLRHKLKKYKYLLISPAIILILTLPHFIISIILDCNKSSHLFWFYLIGYFLSFIPAAFIFIIFVVSSPLYRQEFKKTQMLF</sequence>
<evidence type="ECO:0000256" key="8">
    <source>
        <dbReference type="PROSITE-ProRule" id="PRU00124"/>
    </source>
</evidence>
<dbReference type="PROSITE" id="PS00022">
    <property type="entry name" value="EGF_1"/>
    <property type="match status" value="1"/>
</dbReference>
<evidence type="ECO:0000256" key="6">
    <source>
        <dbReference type="ARBA" id="ARBA00023157"/>
    </source>
</evidence>